<reference evidence="3" key="1">
    <citation type="submission" date="2021-03" db="EMBL/GenBank/DDBJ databases">
        <authorList>
            <person name="Peeters C."/>
        </authorList>
    </citation>
    <scope>NUCLEOTIDE SEQUENCE</scope>
    <source>
        <strain evidence="3">LMG 31506</strain>
    </source>
</reference>
<dbReference type="AlphaFoldDB" id="A0A916IWL3"/>
<feature type="domain" description="Phosphatidic acid phosphatase type 2/haloperoxidase" evidence="2">
    <location>
        <begin position="51"/>
        <end position="165"/>
    </location>
</feature>
<dbReference type="SUPFAM" id="SSF48317">
    <property type="entry name" value="Acid phosphatase/Vanadium-dependent haloperoxidase"/>
    <property type="match status" value="1"/>
</dbReference>
<dbReference type="PANTHER" id="PTHR14969:SF13">
    <property type="entry name" value="AT30094P"/>
    <property type="match status" value="1"/>
</dbReference>
<dbReference type="RefSeq" id="WP_211949570.1">
    <property type="nucleotide sequence ID" value="NZ_CAJPUY010000019.1"/>
</dbReference>
<dbReference type="EMBL" id="CAJPUY010000019">
    <property type="protein sequence ID" value="CAG2152837.1"/>
    <property type="molecule type" value="Genomic_DNA"/>
</dbReference>
<dbReference type="Pfam" id="PF01569">
    <property type="entry name" value="PAP2"/>
    <property type="match status" value="1"/>
</dbReference>
<dbReference type="PANTHER" id="PTHR14969">
    <property type="entry name" value="SPHINGOSINE-1-PHOSPHATE PHOSPHOHYDROLASE"/>
    <property type="match status" value="1"/>
</dbReference>
<feature type="transmembrane region" description="Helical" evidence="1">
    <location>
        <begin position="20"/>
        <end position="43"/>
    </location>
</feature>
<proteinExistence type="predicted"/>
<feature type="transmembrane region" description="Helical" evidence="1">
    <location>
        <begin position="55"/>
        <end position="78"/>
    </location>
</feature>
<keyword evidence="4" id="KW-1185">Reference proteome</keyword>
<evidence type="ECO:0000259" key="2">
    <source>
        <dbReference type="SMART" id="SM00014"/>
    </source>
</evidence>
<dbReference type="GO" id="GO:0005886">
    <property type="term" value="C:plasma membrane"/>
    <property type="evidence" value="ECO:0007669"/>
    <property type="project" value="InterPro"/>
</dbReference>
<accession>A0A916IWL3</accession>
<comment type="caution">
    <text evidence="3">The sequence shown here is derived from an EMBL/GenBank/DDBJ whole genome shotgun (WGS) entry which is preliminary data.</text>
</comment>
<keyword evidence="1" id="KW-0812">Transmembrane</keyword>
<dbReference type="InterPro" id="IPR036938">
    <property type="entry name" value="PAP2/HPO_sf"/>
</dbReference>
<name>A0A916IWL3_9BURK</name>
<dbReference type="InterPro" id="IPR033879">
    <property type="entry name" value="UPP_Pase"/>
</dbReference>
<evidence type="ECO:0000313" key="3">
    <source>
        <dbReference type="EMBL" id="CAG2152837.1"/>
    </source>
</evidence>
<sequence length="198" mass="21752">MDAFNRTAFLFINAPDHPAAPIVFVARLSGEYCIWLVPLLIGLGWLRGNEWQRKAMLEATVAGLVGLMLNVLISTVWQHPRPFMIGLGHTLIPHAADSSFPSDHLTLLWAVAFSLLTHARVRAPGLALALIGLPMAWARIYLGVHFPLDMVGAVVVAVVSARVAMGTRLGLVWPAYAALMPVHRKLFGPLIRRGWLQE</sequence>
<dbReference type="Gene3D" id="1.20.144.10">
    <property type="entry name" value="Phosphatidic acid phosphatase type 2/haloperoxidase"/>
    <property type="match status" value="1"/>
</dbReference>
<dbReference type="InterPro" id="IPR000326">
    <property type="entry name" value="PAP2/HPO"/>
</dbReference>
<dbReference type="SMART" id="SM00014">
    <property type="entry name" value="acidPPc"/>
    <property type="match status" value="1"/>
</dbReference>
<evidence type="ECO:0000256" key="1">
    <source>
        <dbReference type="SAM" id="Phobius"/>
    </source>
</evidence>
<gene>
    <name evidence="3" type="ORF">LMG31506_04678</name>
</gene>
<keyword evidence="1" id="KW-0472">Membrane</keyword>
<dbReference type="GO" id="GO:0050380">
    <property type="term" value="F:undecaprenyl-diphosphatase activity"/>
    <property type="evidence" value="ECO:0007669"/>
    <property type="project" value="InterPro"/>
</dbReference>
<dbReference type="CDD" id="cd03385">
    <property type="entry name" value="PAP2_BcrC_like"/>
    <property type="match status" value="1"/>
</dbReference>
<dbReference type="Proteomes" id="UP000672934">
    <property type="component" value="Unassembled WGS sequence"/>
</dbReference>
<organism evidence="3 4">
    <name type="scientific">Cupriavidus yeoncheonensis</name>
    <dbReference type="NCBI Taxonomy" id="1462994"/>
    <lineage>
        <taxon>Bacteria</taxon>
        <taxon>Pseudomonadati</taxon>
        <taxon>Pseudomonadota</taxon>
        <taxon>Betaproteobacteria</taxon>
        <taxon>Burkholderiales</taxon>
        <taxon>Burkholderiaceae</taxon>
        <taxon>Cupriavidus</taxon>
    </lineage>
</organism>
<protein>
    <recommendedName>
        <fullName evidence="2">Phosphatidic acid phosphatase type 2/haloperoxidase domain-containing protein</fullName>
    </recommendedName>
</protein>
<evidence type="ECO:0000313" key="4">
    <source>
        <dbReference type="Proteomes" id="UP000672934"/>
    </source>
</evidence>
<keyword evidence="1" id="KW-1133">Transmembrane helix</keyword>